<evidence type="ECO:0000313" key="2">
    <source>
        <dbReference type="Proteomes" id="UP001159641"/>
    </source>
</evidence>
<dbReference type="AlphaFoldDB" id="A0AB34GIS1"/>
<evidence type="ECO:0000313" key="1">
    <source>
        <dbReference type="EMBL" id="KAJ8778701.1"/>
    </source>
</evidence>
<protein>
    <submittedName>
        <fullName evidence="1">Uncharacterized protein</fullName>
    </submittedName>
</protein>
<dbReference type="EMBL" id="JAIQCJ010002240">
    <property type="protein sequence ID" value="KAJ8778701.1"/>
    <property type="molecule type" value="Genomic_DNA"/>
</dbReference>
<sequence length="164" mass="17153">MGRAFAYLEVNQSTRSLQGTTRTSGLNFLGNRCWTESARGGYAGSLDCSSECVHLPAFTPPTPHAPRPEGVLTLAAAWYFNAGQVSVPAGGKSGVPLTPEAFVPVVLRAAFARQVGCCRGSPSGATLLSSPGRHLPQQRGWRLGARGGLSASGCYKVPLSRPPL</sequence>
<gene>
    <name evidence="1" type="ORF">J1605_013378</name>
</gene>
<reference evidence="1 2" key="1">
    <citation type="submission" date="2022-11" db="EMBL/GenBank/DDBJ databases">
        <title>Whole genome sequence of Eschrichtius robustus ER-17-0199.</title>
        <authorList>
            <person name="Bruniche-Olsen A."/>
            <person name="Black A.N."/>
            <person name="Fields C.J."/>
            <person name="Walden K."/>
            <person name="Dewoody J.A."/>
        </authorList>
    </citation>
    <scope>NUCLEOTIDE SEQUENCE [LARGE SCALE GENOMIC DNA]</scope>
    <source>
        <strain evidence="1">ER-17-0199</strain>
        <tissue evidence="1">Blubber</tissue>
    </source>
</reference>
<keyword evidence="2" id="KW-1185">Reference proteome</keyword>
<proteinExistence type="predicted"/>
<organism evidence="1 2">
    <name type="scientific">Eschrichtius robustus</name>
    <name type="common">California gray whale</name>
    <name type="synonym">Eschrichtius gibbosus</name>
    <dbReference type="NCBI Taxonomy" id="9764"/>
    <lineage>
        <taxon>Eukaryota</taxon>
        <taxon>Metazoa</taxon>
        <taxon>Chordata</taxon>
        <taxon>Craniata</taxon>
        <taxon>Vertebrata</taxon>
        <taxon>Euteleostomi</taxon>
        <taxon>Mammalia</taxon>
        <taxon>Eutheria</taxon>
        <taxon>Laurasiatheria</taxon>
        <taxon>Artiodactyla</taxon>
        <taxon>Whippomorpha</taxon>
        <taxon>Cetacea</taxon>
        <taxon>Mysticeti</taxon>
        <taxon>Eschrichtiidae</taxon>
        <taxon>Eschrichtius</taxon>
    </lineage>
</organism>
<dbReference type="Proteomes" id="UP001159641">
    <property type="component" value="Unassembled WGS sequence"/>
</dbReference>
<name>A0AB34GIS1_ESCRO</name>
<accession>A0AB34GIS1</accession>
<comment type="caution">
    <text evidence="1">The sequence shown here is derived from an EMBL/GenBank/DDBJ whole genome shotgun (WGS) entry which is preliminary data.</text>
</comment>